<dbReference type="Pfam" id="PF14024">
    <property type="entry name" value="DUF4240"/>
    <property type="match status" value="1"/>
</dbReference>
<accession>A0ABP8PDZ2</accession>
<reference evidence="3" key="1">
    <citation type="journal article" date="2019" name="Int. J. Syst. Evol. Microbiol.">
        <title>The Global Catalogue of Microorganisms (GCM) 10K type strain sequencing project: providing services to taxonomists for standard genome sequencing and annotation.</title>
        <authorList>
            <consortium name="The Broad Institute Genomics Platform"/>
            <consortium name="The Broad Institute Genome Sequencing Center for Infectious Disease"/>
            <person name="Wu L."/>
            <person name="Ma J."/>
        </authorList>
    </citation>
    <scope>NUCLEOTIDE SEQUENCE [LARGE SCALE GENOMIC DNA]</scope>
    <source>
        <strain evidence="3">JCM 17933</strain>
    </source>
</reference>
<proteinExistence type="predicted"/>
<evidence type="ECO:0000313" key="3">
    <source>
        <dbReference type="Proteomes" id="UP001500503"/>
    </source>
</evidence>
<gene>
    <name evidence="2" type="ORF">GCM10023191_008010</name>
</gene>
<evidence type="ECO:0000259" key="1">
    <source>
        <dbReference type="Pfam" id="PF14024"/>
    </source>
</evidence>
<comment type="caution">
    <text evidence="2">The sequence shown here is derived from an EMBL/GenBank/DDBJ whole genome shotgun (WGS) entry which is preliminary data.</text>
</comment>
<dbReference type="Proteomes" id="UP001500503">
    <property type="component" value="Unassembled WGS sequence"/>
</dbReference>
<keyword evidence="3" id="KW-1185">Reference proteome</keyword>
<organism evidence="2 3">
    <name type="scientific">Actinoallomurus oryzae</name>
    <dbReference type="NCBI Taxonomy" id="502180"/>
    <lineage>
        <taxon>Bacteria</taxon>
        <taxon>Bacillati</taxon>
        <taxon>Actinomycetota</taxon>
        <taxon>Actinomycetes</taxon>
        <taxon>Streptosporangiales</taxon>
        <taxon>Thermomonosporaceae</taxon>
        <taxon>Actinoallomurus</taxon>
    </lineage>
</organism>
<dbReference type="EMBL" id="BAABHF010000009">
    <property type="protein sequence ID" value="GAA4484622.1"/>
    <property type="molecule type" value="Genomic_DNA"/>
</dbReference>
<name>A0ABP8PDZ2_9ACTN</name>
<protein>
    <recommendedName>
        <fullName evidence="1">DUF4240 domain-containing protein</fullName>
    </recommendedName>
</protein>
<sequence>MQMSEFWALIEQARTDASDDGAWPSGSAVGAALVDGLAQLPPDRIVDFHHCYAETASHAHQWRVCGAAFLICDYVSDDSLSDFQAGLVGLGQDAFEQVVADPDVLADHPIVRLIAAGKIDRFTLSSEAIHFAASRAYERRTDDVDEFWEALDVLPATSGEGEPWSGRFGGPEDTALIPLRLPRLHALFARAENRRP</sequence>
<dbReference type="InterPro" id="IPR025334">
    <property type="entry name" value="DUF4240"/>
</dbReference>
<evidence type="ECO:0000313" key="2">
    <source>
        <dbReference type="EMBL" id="GAA4484622.1"/>
    </source>
</evidence>
<feature type="domain" description="DUF4240" evidence="1">
    <location>
        <begin position="1"/>
        <end position="139"/>
    </location>
</feature>